<evidence type="ECO:0000256" key="1">
    <source>
        <dbReference type="SAM" id="MobiDB-lite"/>
    </source>
</evidence>
<dbReference type="Pfam" id="PF01757">
    <property type="entry name" value="Acyl_transf_3"/>
    <property type="match status" value="1"/>
</dbReference>
<feature type="domain" description="Acyltransferase 3" evidence="3">
    <location>
        <begin position="33"/>
        <end position="364"/>
    </location>
</feature>
<feature type="transmembrane region" description="Helical" evidence="2">
    <location>
        <begin position="438"/>
        <end position="457"/>
    </location>
</feature>
<keyword evidence="2" id="KW-0812">Transmembrane</keyword>
<feature type="transmembrane region" description="Helical" evidence="2">
    <location>
        <begin position="315"/>
        <end position="341"/>
    </location>
</feature>
<keyword evidence="2" id="KW-0472">Membrane</keyword>
<feature type="transmembrane region" description="Helical" evidence="2">
    <location>
        <begin position="563"/>
        <end position="583"/>
    </location>
</feature>
<organism evidence="4 5">
    <name type="scientific">Frateuria flava</name>
    <dbReference type="NCBI Taxonomy" id="2821489"/>
    <lineage>
        <taxon>Bacteria</taxon>
        <taxon>Pseudomonadati</taxon>
        <taxon>Pseudomonadota</taxon>
        <taxon>Gammaproteobacteria</taxon>
        <taxon>Lysobacterales</taxon>
        <taxon>Rhodanobacteraceae</taxon>
        <taxon>Frateuria</taxon>
    </lineage>
</organism>
<feature type="region of interest" description="Disordered" evidence="1">
    <location>
        <begin position="650"/>
        <end position="673"/>
    </location>
</feature>
<feature type="transmembrane region" description="Helical" evidence="2">
    <location>
        <begin position="503"/>
        <end position="527"/>
    </location>
</feature>
<reference evidence="4 5" key="1">
    <citation type="submission" date="2021-04" db="EMBL/GenBank/DDBJ databases">
        <authorList>
            <person name="Huq M.A."/>
        </authorList>
    </citation>
    <scope>NUCLEOTIDE SEQUENCE [LARGE SCALE GENOMIC DNA]</scope>
    <source>
        <strain evidence="4 5">MAH-13</strain>
    </source>
</reference>
<feature type="transmembrane region" description="Helical" evidence="2">
    <location>
        <begin position="250"/>
        <end position="270"/>
    </location>
</feature>
<keyword evidence="5" id="KW-1185">Reference proteome</keyword>
<gene>
    <name evidence="4" type="ORF">J7I44_13905</name>
</gene>
<proteinExistence type="predicted"/>
<feature type="transmembrane region" description="Helical" evidence="2">
    <location>
        <begin position="174"/>
        <end position="194"/>
    </location>
</feature>
<feature type="compositionally biased region" description="Low complexity" evidence="1">
    <location>
        <begin position="650"/>
        <end position="663"/>
    </location>
</feature>
<feature type="transmembrane region" description="Helical" evidence="2">
    <location>
        <begin position="206"/>
        <end position="230"/>
    </location>
</feature>
<dbReference type="RefSeq" id="WP_209622040.1">
    <property type="nucleotide sequence ID" value="NZ_JAGJRS010000030.1"/>
</dbReference>
<dbReference type="EMBL" id="JAGJRS010000030">
    <property type="protein sequence ID" value="MBP1475403.1"/>
    <property type="molecule type" value="Genomic_DNA"/>
</dbReference>
<evidence type="ECO:0000313" key="5">
    <source>
        <dbReference type="Proteomes" id="UP000823790"/>
    </source>
</evidence>
<feature type="transmembrane region" description="Helical" evidence="2">
    <location>
        <begin position="347"/>
        <end position="372"/>
    </location>
</feature>
<feature type="transmembrane region" description="Helical" evidence="2">
    <location>
        <begin position="117"/>
        <end position="138"/>
    </location>
</feature>
<evidence type="ECO:0000256" key="2">
    <source>
        <dbReference type="SAM" id="Phobius"/>
    </source>
</evidence>
<feature type="transmembrane region" description="Helical" evidence="2">
    <location>
        <begin position="31"/>
        <end position="49"/>
    </location>
</feature>
<accession>A0ABS4DQR7</accession>
<sequence length="673" mass="73206">MAFLTYRDAVGRIVRGDAQALSKQQASQTISFSRIVLIVGLVFLHYLQYPNVDGSPFTGMSTSGHEVATFVNSFILFFFFSVVPLLSMVSGWLFFAFDTEHAGASLRQRIRKRFTSLYLPVVFWDILFVAVLGVLYAFDPHYPIFREININFAHAGVKDWINALFGITQHPIGFQFWFVRDLFVTALVSPLLYLSLRHTPYLGMAFLGAAWLAGSGLGIFFRTDVVFFFYLGGFLRLRQVPLHVSARTAWYLMALYVGLVTLRTVAPWLVDLSTWPRPHYIDVGTRALRLLGVVACWGVFQQLARTRVGTFIAQYGGLAFFLHSAHFPLIAEIKILLWPLLPAHTDAWMIAHFVTSVVLTCAIGIGLGLLLARKAPNVFALMNGGRPGTGPQGQGATSGTGTADKPLTSPLYAPVPAVQPAWAGTARQRLPRVAGARLWELIAVAGAPALLAILEIFHPHPDDLMALDVHTWLLVHYCQVPLFALSALAVARLVRSRADAPAMVCRVALFVFAMSFIVFDTAAGIVVGSLVEVAHASASPATWRAPVEAIWTHPILGGTDSPILAIAGRVALSIGTLAAALSLWRAGRPWAPALLLALSGCVLNVVHSHSWPGGPLTFGGIALAAAWLQWTRWPPTATAPSSVAAWRRATVTGRRGRSTGTPALRGHASASRR</sequence>
<evidence type="ECO:0000313" key="4">
    <source>
        <dbReference type="EMBL" id="MBP1475403.1"/>
    </source>
</evidence>
<dbReference type="InterPro" id="IPR002656">
    <property type="entry name" value="Acyl_transf_3_dom"/>
</dbReference>
<feature type="transmembrane region" description="Helical" evidence="2">
    <location>
        <begin position="469"/>
        <end position="491"/>
    </location>
</feature>
<dbReference type="Proteomes" id="UP000823790">
    <property type="component" value="Unassembled WGS sequence"/>
</dbReference>
<comment type="caution">
    <text evidence="4">The sequence shown here is derived from an EMBL/GenBank/DDBJ whole genome shotgun (WGS) entry which is preliminary data.</text>
</comment>
<name>A0ABS4DQR7_9GAMM</name>
<protein>
    <recommendedName>
        <fullName evidence="3">Acyltransferase 3 domain-containing protein</fullName>
    </recommendedName>
</protein>
<feature type="transmembrane region" description="Helical" evidence="2">
    <location>
        <begin position="69"/>
        <end position="97"/>
    </location>
</feature>
<keyword evidence="2" id="KW-1133">Transmembrane helix</keyword>
<evidence type="ECO:0000259" key="3">
    <source>
        <dbReference type="Pfam" id="PF01757"/>
    </source>
</evidence>